<organism evidence="2 3">
    <name type="scientific">Vreelandella neptunia</name>
    <dbReference type="NCBI Taxonomy" id="115551"/>
    <lineage>
        <taxon>Bacteria</taxon>
        <taxon>Pseudomonadati</taxon>
        <taxon>Pseudomonadota</taxon>
        <taxon>Gammaproteobacteria</taxon>
        <taxon>Oceanospirillales</taxon>
        <taxon>Halomonadaceae</taxon>
        <taxon>Vreelandella</taxon>
    </lineage>
</organism>
<protein>
    <submittedName>
        <fullName evidence="2">Alginate export family protein</fullName>
    </submittedName>
</protein>
<dbReference type="RefSeq" id="WP_244286556.1">
    <property type="nucleotide sequence ID" value="NZ_CP140255.1"/>
</dbReference>
<dbReference type="Proteomes" id="UP001324794">
    <property type="component" value="Chromosome"/>
</dbReference>
<dbReference type="EMBL" id="CP140255">
    <property type="protein sequence ID" value="WQH12308.1"/>
    <property type="molecule type" value="Genomic_DNA"/>
</dbReference>
<feature type="chain" id="PRO_5046920899" evidence="1">
    <location>
        <begin position="28"/>
        <end position="437"/>
    </location>
</feature>
<keyword evidence="3" id="KW-1185">Reference proteome</keyword>
<keyword evidence="1" id="KW-0732">Signal</keyword>
<sequence length="437" mass="47649">MHKNNFNSRFSGSIGGLMLAATLPAQAYEMADLGHSTVNIDIQALLGTFHSDRGYATGAAEAKRHRWQEGVLTLGAELAPKADGLYGRVSTVGTATWGDGDAAGFTSGSERELDLEDAFLGYRSESQGDSSLPWRVDVSAGRQPITLGDGFLVAGDAVSLGDSLGDELDRGGAYYLAGRQAFDRTAVVALGHAGWQSQVAWFESDNPAQASTEMAALTLAHDHGSGLVEATYLRGLGVDKAQADDFLAQRDGMDVYGLRFEQRMLDDALTLRGELAHQRKNTRENAWALEPAWTFSELPGQPTLSLRYSRFSEEWDPLFYGFTRGYGTWFQGEVAGNYAGPFNSNTEVWRLGLEGSLNESLHLGLLAYDFSSRDTTNQPDMGGREFNLYAEWLPSDWLYVSPLLGWYSPNKSAAQGGIQLGDDDTAFYAQLLVGFFF</sequence>
<accession>A0ABZ0YK90</accession>
<feature type="signal peptide" evidence="1">
    <location>
        <begin position="1"/>
        <end position="27"/>
    </location>
</feature>
<evidence type="ECO:0000313" key="3">
    <source>
        <dbReference type="Proteomes" id="UP001324794"/>
    </source>
</evidence>
<reference evidence="2 3" key="1">
    <citation type="submission" date="2023-11" db="EMBL/GenBank/DDBJ databases">
        <title>MicrobeMod: A computational toolkit for identifying prokaryotic methylation and restriction-modification with nanopore sequencing.</title>
        <authorList>
            <person name="Crits-Christoph A."/>
            <person name="Kang S.C."/>
            <person name="Lee H."/>
            <person name="Ostrov N."/>
        </authorList>
    </citation>
    <scope>NUCLEOTIDE SEQUENCE [LARGE SCALE GENOMIC DNA]</scope>
    <source>
        <strain evidence="2 3">ATCC BAA-805</strain>
    </source>
</reference>
<proteinExistence type="predicted"/>
<evidence type="ECO:0000313" key="2">
    <source>
        <dbReference type="EMBL" id="WQH12308.1"/>
    </source>
</evidence>
<gene>
    <name evidence="2" type="ORF">SR894_19470</name>
</gene>
<name>A0ABZ0YK90_9GAMM</name>
<evidence type="ECO:0000256" key="1">
    <source>
        <dbReference type="SAM" id="SignalP"/>
    </source>
</evidence>